<keyword evidence="1" id="KW-0433">Leucine-rich repeat</keyword>
<dbReference type="Gene3D" id="3.80.10.10">
    <property type="entry name" value="Ribonuclease Inhibitor"/>
    <property type="match status" value="1"/>
</dbReference>
<feature type="signal peptide" evidence="3">
    <location>
        <begin position="1"/>
        <end position="24"/>
    </location>
</feature>
<protein>
    <submittedName>
        <fullName evidence="4">Uncharacterized protein</fullName>
    </submittedName>
</protein>
<dbReference type="SUPFAM" id="SSF52075">
    <property type="entry name" value="Outer arm dynein light chain 1"/>
    <property type="match status" value="1"/>
</dbReference>
<evidence type="ECO:0000313" key="5">
    <source>
        <dbReference type="Proteomes" id="UP001162156"/>
    </source>
</evidence>
<reference evidence="4" key="1">
    <citation type="journal article" date="2023" name="Insect Mol. Biol.">
        <title>Genome sequencing provides insights into the evolution of gene families encoding plant cell wall-degrading enzymes in longhorned beetles.</title>
        <authorList>
            <person name="Shin N.R."/>
            <person name="Okamura Y."/>
            <person name="Kirsch R."/>
            <person name="Pauchet Y."/>
        </authorList>
    </citation>
    <scope>NUCLEOTIDE SEQUENCE</scope>
    <source>
        <strain evidence="4">RBIC_L_NR</strain>
    </source>
</reference>
<feature type="chain" id="PRO_5043339426" evidence="3">
    <location>
        <begin position="25"/>
        <end position="196"/>
    </location>
</feature>
<proteinExistence type="predicted"/>
<keyword evidence="2" id="KW-0677">Repeat</keyword>
<dbReference type="AlphaFoldDB" id="A0AAV8XNU2"/>
<keyword evidence="3" id="KW-0732">Signal</keyword>
<dbReference type="PANTHER" id="PTHR45617:SF180">
    <property type="entry name" value="ELRR (EXTRACELLULAR LEUCINE-RICH REPEAT) ONLY"/>
    <property type="match status" value="1"/>
</dbReference>
<name>A0AAV8XNU2_9CUCU</name>
<dbReference type="PANTHER" id="PTHR45617">
    <property type="entry name" value="LEUCINE RICH REPEAT FAMILY PROTEIN"/>
    <property type="match status" value="1"/>
</dbReference>
<gene>
    <name evidence="4" type="ORF">NQ314_010810</name>
</gene>
<organism evidence="4 5">
    <name type="scientific">Rhamnusium bicolor</name>
    <dbReference type="NCBI Taxonomy" id="1586634"/>
    <lineage>
        <taxon>Eukaryota</taxon>
        <taxon>Metazoa</taxon>
        <taxon>Ecdysozoa</taxon>
        <taxon>Arthropoda</taxon>
        <taxon>Hexapoda</taxon>
        <taxon>Insecta</taxon>
        <taxon>Pterygota</taxon>
        <taxon>Neoptera</taxon>
        <taxon>Endopterygota</taxon>
        <taxon>Coleoptera</taxon>
        <taxon>Polyphaga</taxon>
        <taxon>Cucujiformia</taxon>
        <taxon>Chrysomeloidea</taxon>
        <taxon>Cerambycidae</taxon>
        <taxon>Lepturinae</taxon>
        <taxon>Rhagiini</taxon>
        <taxon>Rhamnusium</taxon>
    </lineage>
</organism>
<dbReference type="Proteomes" id="UP001162156">
    <property type="component" value="Unassembled WGS sequence"/>
</dbReference>
<dbReference type="InterPro" id="IPR032675">
    <property type="entry name" value="LRR_dom_sf"/>
</dbReference>
<comment type="caution">
    <text evidence="4">The sequence shown here is derived from an EMBL/GenBank/DDBJ whole genome shotgun (WGS) entry which is preliminary data.</text>
</comment>
<evidence type="ECO:0000256" key="3">
    <source>
        <dbReference type="SAM" id="SignalP"/>
    </source>
</evidence>
<keyword evidence="5" id="KW-1185">Reference proteome</keyword>
<evidence type="ECO:0000313" key="4">
    <source>
        <dbReference type="EMBL" id="KAJ8940143.1"/>
    </source>
</evidence>
<evidence type="ECO:0000256" key="2">
    <source>
        <dbReference type="ARBA" id="ARBA00022737"/>
    </source>
</evidence>
<sequence>MALSMDKMWKEFILVCAVLDAVFGASLFHCHEGSTCHLETTSFEFLSKFTQKQYRTIVSLTMSNASINKVDPKLKYLKNLQYLDLSHNNVQISSIPSLTNLKILRLNGNNLKFINLTALPQNIETLDISHNLLGQIPRDWRSLKSLKTLHLFKNPVDCDCNNVLNYERLIKSGIVVPESITCHSPKKICWKRHRCC</sequence>
<dbReference type="SMART" id="SM00365">
    <property type="entry name" value="LRR_SD22"/>
    <property type="match status" value="3"/>
</dbReference>
<dbReference type="InterPro" id="IPR001611">
    <property type="entry name" value="Leu-rich_rpt"/>
</dbReference>
<accession>A0AAV8XNU2</accession>
<evidence type="ECO:0000256" key="1">
    <source>
        <dbReference type="ARBA" id="ARBA00022614"/>
    </source>
</evidence>
<dbReference type="EMBL" id="JANEYF010003017">
    <property type="protein sequence ID" value="KAJ8940143.1"/>
    <property type="molecule type" value="Genomic_DNA"/>
</dbReference>
<dbReference type="PROSITE" id="PS51450">
    <property type="entry name" value="LRR"/>
    <property type="match status" value="1"/>
</dbReference>
<dbReference type="Pfam" id="PF13855">
    <property type="entry name" value="LRR_8"/>
    <property type="match status" value="1"/>
</dbReference>